<accession>A0A9P6FPM0</accession>
<comment type="caution">
    <text evidence="2">The sequence shown here is derived from an EMBL/GenBank/DDBJ whole genome shotgun (WGS) entry which is preliminary data.</text>
</comment>
<dbReference type="AlphaFoldDB" id="A0A9P6FPM0"/>
<feature type="signal peptide" evidence="1">
    <location>
        <begin position="1"/>
        <end position="26"/>
    </location>
</feature>
<evidence type="ECO:0000256" key="1">
    <source>
        <dbReference type="SAM" id="SignalP"/>
    </source>
</evidence>
<dbReference type="Gene3D" id="3.40.50.1240">
    <property type="entry name" value="Phosphoglycerate mutase-like"/>
    <property type="match status" value="1"/>
</dbReference>
<proteinExistence type="predicted"/>
<dbReference type="InterPro" id="IPR033379">
    <property type="entry name" value="Acid_Pase_AS"/>
</dbReference>
<feature type="chain" id="PRO_5040435695" evidence="1">
    <location>
        <begin position="27"/>
        <end position="122"/>
    </location>
</feature>
<dbReference type="Proteomes" id="UP000780801">
    <property type="component" value="Unassembled WGS sequence"/>
</dbReference>
<dbReference type="OrthoDB" id="10257284at2759"/>
<dbReference type="PROSITE" id="PS00616">
    <property type="entry name" value="HIS_ACID_PHOSPHAT_1"/>
    <property type="match status" value="1"/>
</dbReference>
<dbReference type="EMBL" id="JAABOA010002894">
    <property type="protein sequence ID" value="KAF9579277.1"/>
    <property type="molecule type" value="Genomic_DNA"/>
</dbReference>
<organism evidence="2 3">
    <name type="scientific">Lunasporangiospora selenospora</name>
    <dbReference type="NCBI Taxonomy" id="979761"/>
    <lineage>
        <taxon>Eukaryota</taxon>
        <taxon>Fungi</taxon>
        <taxon>Fungi incertae sedis</taxon>
        <taxon>Mucoromycota</taxon>
        <taxon>Mortierellomycotina</taxon>
        <taxon>Mortierellomycetes</taxon>
        <taxon>Mortierellales</taxon>
        <taxon>Mortierellaceae</taxon>
        <taxon>Lunasporangiospora</taxon>
    </lineage>
</organism>
<feature type="non-terminal residue" evidence="2">
    <location>
        <position position="122"/>
    </location>
</feature>
<name>A0A9P6FPM0_9FUNG</name>
<dbReference type="SUPFAM" id="SSF53254">
    <property type="entry name" value="Phosphoglycerate mutase-like"/>
    <property type="match status" value="1"/>
</dbReference>
<reference evidence="2" key="1">
    <citation type="journal article" date="2020" name="Fungal Divers.">
        <title>Resolving the Mortierellaceae phylogeny through synthesis of multi-gene phylogenetics and phylogenomics.</title>
        <authorList>
            <person name="Vandepol N."/>
            <person name="Liber J."/>
            <person name="Desiro A."/>
            <person name="Na H."/>
            <person name="Kennedy M."/>
            <person name="Barry K."/>
            <person name="Grigoriev I.V."/>
            <person name="Miller A.N."/>
            <person name="O'Donnell K."/>
            <person name="Stajich J.E."/>
            <person name="Bonito G."/>
        </authorList>
    </citation>
    <scope>NUCLEOTIDE SEQUENCE</scope>
    <source>
        <strain evidence="2">KOD1015</strain>
    </source>
</reference>
<protein>
    <submittedName>
        <fullName evidence="2">Uncharacterized protein</fullName>
    </submittedName>
</protein>
<evidence type="ECO:0000313" key="2">
    <source>
        <dbReference type="EMBL" id="KAF9579277.1"/>
    </source>
</evidence>
<dbReference type="InterPro" id="IPR029033">
    <property type="entry name" value="His_PPase_superfam"/>
</dbReference>
<evidence type="ECO:0000313" key="3">
    <source>
        <dbReference type="Proteomes" id="UP000780801"/>
    </source>
</evidence>
<gene>
    <name evidence="2" type="ORF">BGW38_004526</name>
</gene>
<keyword evidence="1" id="KW-0732">Signal</keyword>
<keyword evidence="3" id="KW-1185">Reference proteome</keyword>
<sequence length="122" mass="13065">MQILTTSLAILVIAASCLTTITTTTAATPTGSGSLYGDYDYCQGINPSRKTYKPMNGAELEKVQVLFRHGDRTPSSIIPGDNTNYNICSNPAEFNFLASSSQNSQLNYASPFLKTNIVVSCG</sequence>